<dbReference type="InterPro" id="IPR029030">
    <property type="entry name" value="Caspase-like_dom_sf"/>
</dbReference>
<sequence length="739" mass="77387">MNLGVPMIDWLRGAGLVALCAVTSGLGAGPVAAELRAVLVGVSDYELDIGLADLQGPANDVRLMADVLDRRGAGSVTLLADGVEGAARPTRAAILGALAAEAEAAQPGDFVYIHLSGHGTRQYDPQGDETDGQDEVFLPIDVARSEPGSGVIPNAIVDEELGAAIDAIRAKGADVWLVLDSCHSGTGTRMPVSGLRFADPQALGVDLLPAEQVERAVVAPTDADLPGGYIAFYAAQSNEFAREVDMAPEGEGPEIYGLFTAKLAARLDRVEEAPSFRQLFQAVLADLNDTTLSGMGKLQTPAWEGTLIDAQLFGGEATESVQRFALRGRQVAAGKVHGLTEGTLLALYADAFDPPEAAIGQAQVTRTGATSSRLQAVAAGCEPRLAAPCASMGALPAEARFAQVLARPLDMTVRLAPPRDLATGVPLPGDHPVTLALAEAVAASPGGTGGYALALDPEDYEVETLHDGTTLWFGPQAQIGGQAVGLGWTGAPDVPLTALLERIGKAETLARVMGGLAGQQSLLDISPVRIDSRLRAARPDDLMPPGAQIDIFAECQDALFSVQDDPFVPLDGGEDLKQCDSVQVRVQGLSQRLYDVNRVHIDSQYCIHAQYMPVEGMTAPVGLGDDMTICADCPGDQYTAGAERLFTIVTERPSNAEALVLEGRVENCFAPSRDASRSGVADAAVSRANAFLQGLAQTPHTRGAMMGATPVSEIWVTRRDWRVLPRAQALRQAGLLAGP</sequence>
<proteinExistence type="predicted"/>
<dbReference type="GO" id="GO:0004197">
    <property type="term" value="F:cysteine-type endopeptidase activity"/>
    <property type="evidence" value="ECO:0007669"/>
    <property type="project" value="InterPro"/>
</dbReference>
<organism evidence="2 3">
    <name type="scientific">Marinibacterium profundimaris</name>
    <dbReference type="NCBI Taxonomy" id="1679460"/>
    <lineage>
        <taxon>Bacteria</taxon>
        <taxon>Pseudomonadati</taxon>
        <taxon>Pseudomonadota</taxon>
        <taxon>Alphaproteobacteria</taxon>
        <taxon>Rhodobacterales</taxon>
        <taxon>Paracoccaceae</taxon>
        <taxon>Marinibacterium</taxon>
    </lineage>
</organism>
<reference evidence="2 3" key="1">
    <citation type="submission" date="2013-04" db="EMBL/GenBank/DDBJ databases">
        <title>Oceanicola sp. 22II1-22F33 Genome Sequencing.</title>
        <authorList>
            <person name="Lai Q."/>
            <person name="Li G."/>
            <person name="Shao Z."/>
        </authorList>
    </citation>
    <scope>NUCLEOTIDE SEQUENCE [LARGE SCALE GENOMIC DNA]</scope>
    <source>
        <strain evidence="2 3">22II1-22F33</strain>
    </source>
</reference>
<dbReference type="Gene3D" id="3.40.50.1460">
    <property type="match status" value="1"/>
</dbReference>
<dbReference type="PANTHER" id="PTHR48104">
    <property type="entry name" value="METACASPASE-4"/>
    <property type="match status" value="1"/>
</dbReference>
<dbReference type="PANTHER" id="PTHR48104:SF30">
    <property type="entry name" value="METACASPASE-1"/>
    <property type="match status" value="1"/>
</dbReference>
<evidence type="ECO:0000259" key="1">
    <source>
        <dbReference type="Pfam" id="PF00656"/>
    </source>
</evidence>
<dbReference type="GO" id="GO:0006508">
    <property type="term" value="P:proteolysis"/>
    <property type="evidence" value="ECO:0007669"/>
    <property type="project" value="InterPro"/>
</dbReference>
<dbReference type="GO" id="GO:0005737">
    <property type="term" value="C:cytoplasm"/>
    <property type="evidence" value="ECO:0007669"/>
    <property type="project" value="TreeGrafter"/>
</dbReference>
<feature type="domain" description="Peptidase C14 caspase" evidence="1">
    <location>
        <begin position="36"/>
        <end position="307"/>
    </location>
</feature>
<comment type="caution">
    <text evidence="2">The sequence shown here is derived from an EMBL/GenBank/DDBJ whole genome shotgun (WGS) entry which is preliminary data.</text>
</comment>
<accession>A0A225NE71</accession>
<name>A0A225NE71_9RHOB</name>
<dbReference type="Pfam" id="PF00656">
    <property type="entry name" value="Peptidase_C14"/>
    <property type="match status" value="1"/>
</dbReference>
<dbReference type="AlphaFoldDB" id="A0A225NE71"/>
<dbReference type="InterPro" id="IPR011600">
    <property type="entry name" value="Pept_C14_caspase"/>
</dbReference>
<dbReference type="EMBL" id="AQQR01000011">
    <property type="protein sequence ID" value="OWU70600.1"/>
    <property type="molecule type" value="Genomic_DNA"/>
</dbReference>
<dbReference type="InterPro" id="IPR050452">
    <property type="entry name" value="Metacaspase"/>
</dbReference>
<protein>
    <recommendedName>
        <fullName evidence="1">Peptidase C14 caspase domain-containing protein</fullName>
    </recommendedName>
</protein>
<gene>
    <name evidence="2" type="ORF">ATO3_20305</name>
</gene>
<evidence type="ECO:0000313" key="2">
    <source>
        <dbReference type="EMBL" id="OWU70600.1"/>
    </source>
</evidence>
<evidence type="ECO:0000313" key="3">
    <source>
        <dbReference type="Proteomes" id="UP000215377"/>
    </source>
</evidence>
<dbReference type="Proteomes" id="UP000215377">
    <property type="component" value="Unassembled WGS sequence"/>
</dbReference>
<dbReference type="SUPFAM" id="SSF52129">
    <property type="entry name" value="Caspase-like"/>
    <property type="match status" value="1"/>
</dbReference>
<keyword evidence="3" id="KW-1185">Reference proteome</keyword>